<dbReference type="Pfam" id="PF15632">
    <property type="entry name" value="ATPgrasp_Ter"/>
    <property type="match status" value="1"/>
</dbReference>
<accession>A0A918KX99</accession>
<comment type="caution">
    <text evidence="2">The sequence shown here is derived from an EMBL/GenBank/DDBJ whole genome shotgun (WGS) entry which is preliminary data.</text>
</comment>
<dbReference type="Gene3D" id="3.40.50.20">
    <property type="match status" value="1"/>
</dbReference>
<evidence type="ECO:0000259" key="1">
    <source>
        <dbReference type="Pfam" id="PF21360"/>
    </source>
</evidence>
<dbReference type="InterPro" id="IPR048764">
    <property type="entry name" value="PylC_N"/>
</dbReference>
<dbReference type="SUPFAM" id="SSF56059">
    <property type="entry name" value="Glutathione synthetase ATP-binding domain-like"/>
    <property type="match status" value="1"/>
</dbReference>
<sequence>MNILLTSAGRRSSLLHALREAAQPFQGKIIAADLDPLAPALYVADAAEQVPMVRDERYISALLDIVARHEIRLLVPTIDTELKTLADHAEEFAAAGCRVHTSTSGFVEIAEDKWKTVNAFRAHDIAVPNSWLPSELGDHALLPERLFLKPRNGSASLHTYGIHRAELSTTLPRVPYAIVQQEIHGPELTIDAFISRDGRPIHFVPRLRLRTLAGESIQGVTVASDGHLGEWLTRVLSVAAELGARGVITLQIFDTLNGYILSEINPRFGGGFPLGYAAGGHYPQWLLQELQGEFVPSRIGQYQVGLYMTRANTEIFTQRLQW</sequence>
<dbReference type="EMBL" id="BMQL01000095">
    <property type="protein sequence ID" value="GGR39419.1"/>
    <property type="molecule type" value="Genomic_DNA"/>
</dbReference>
<dbReference type="Gene3D" id="3.30.470.20">
    <property type="entry name" value="ATP-grasp fold, B domain"/>
    <property type="match status" value="1"/>
</dbReference>
<dbReference type="Gene3D" id="3.30.1490.20">
    <property type="entry name" value="ATP-grasp fold, A domain"/>
    <property type="match status" value="1"/>
</dbReference>
<dbReference type="GO" id="GO:0005524">
    <property type="term" value="F:ATP binding"/>
    <property type="evidence" value="ECO:0007669"/>
    <property type="project" value="InterPro"/>
</dbReference>
<dbReference type="InterPro" id="IPR013815">
    <property type="entry name" value="ATP_grasp_subdomain_1"/>
</dbReference>
<protein>
    <submittedName>
        <fullName evidence="2">Carbamoyl phosphate synthase</fullName>
    </submittedName>
</protein>
<dbReference type="AlphaFoldDB" id="A0A918KX99"/>
<evidence type="ECO:0000313" key="3">
    <source>
        <dbReference type="Proteomes" id="UP000603865"/>
    </source>
</evidence>
<dbReference type="Proteomes" id="UP000603865">
    <property type="component" value="Unassembled WGS sequence"/>
</dbReference>
<keyword evidence="3" id="KW-1185">Reference proteome</keyword>
<name>A0A918KX99_9DEIO</name>
<dbReference type="RefSeq" id="WP_189093755.1">
    <property type="nucleotide sequence ID" value="NZ_BMQL01000095.1"/>
</dbReference>
<proteinExistence type="predicted"/>
<dbReference type="Pfam" id="PF21360">
    <property type="entry name" value="PylC-like_N"/>
    <property type="match status" value="1"/>
</dbReference>
<evidence type="ECO:0000313" key="2">
    <source>
        <dbReference type="EMBL" id="GGR39419.1"/>
    </source>
</evidence>
<reference evidence="2" key="2">
    <citation type="submission" date="2020-09" db="EMBL/GenBank/DDBJ databases">
        <authorList>
            <person name="Sun Q."/>
            <person name="Ohkuma M."/>
        </authorList>
    </citation>
    <scope>NUCLEOTIDE SEQUENCE</scope>
    <source>
        <strain evidence="2">JCM 31311</strain>
    </source>
</reference>
<organism evidence="2 3">
    <name type="scientific">Deinococcus ruber</name>
    <dbReference type="NCBI Taxonomy" id="1848197"/>
    <lineage>
        <taxon>Bacteria</taxon>
        <taxon>Thermotogati</taxon>
        <taxon>Deinococcota</taxon>
        <taxon>Deinococci</taxon>
        <taxon>Deinococcales</taxon>
        <taxon>Deinococcaceae</taxon>
        <taxon>Deinococcus</taxon>
    </lineage>
</organism>
<gene>
    <name evidence="2" type="ORF">GCM10008957_55340</name>
</gene>
<feature type="domain" description="PylC N-terminal" evidence="1">
    <location>
        <begin position="3"/>
        <end position="99"/>
    </location>
</feature>
<reference evidence="2" key="1">
    <citation type="journal article" date="2014" name="Int. J. Syst. Evol. Microbiol.">
        <title>Complete genome sequence of Corynebacterium casei LMG S-19264T (=DSM 44701T), isolated from a smear-ripened cheese.</title>
        <authorList>
            <consortium name="US DOE Joint Genome Institute (JGI-PGF)"/>
            <person name="Walter F."/>
            <person name="Albersmeier A."/>
            <person name="Kalinowski J."/>
            <person name="Ruckert C."/>
        </authorList>
    </citation>
    <scope>NUCLEOTIDE SEQUENCE</scope>
    <source>
        <strain evidence="2">JCM 31311</strain>
    </source>
</reference>